<protein>
    <submittedName>
        <fullName evidence="1">Uncharacterized protein</fullName>
    </submittedName>
</protein>
<dbReference type="EMBL" id="CM023482">
    <property type="protein sequence ID" value="KAH6937813.1"/>
    <property type="molecule type" value="Genomic_DNA"/>
</dbReference>
<proteinExistence type="predicted"/>
<gene>
    <name evidence="1" type="ORF">HPB50_004194</name>
</gene>
<reference evidence="1" key="1">
    <citation type="submission" date="2020-05" db="EMBL/GenBank/DDBJ databases">
        <title>Large-scale comparative analyses of tick genomes elucidate their genetic diversity and vector capacities.</title>
        <authorList>
            <person name="Jia N."/>
            <person name="Wang J."/>
            <person name="Shi W."/>
            <person name="Du L."/>
            <person name="Sun Y."/>
            <person name="Zhan W."/>
            <person name="Jiang J."/>
            <person name="Wang Q."/>
            <person name="Zhang B."/>
            <person name="Ji P."/>
            <person name="Sakyi L.B."/>
            <person name="Cui X."/>
            <person name="Yuan T."/>
            <person name="Jiang B."/>
            <person name="Yang W."/>
            <person name="Lam T.T.-Y."/>
            <person name="Chang Q."/>
            <person name="Ding S."/>
            <person name="Wang X."/>
            <person name="Zhu J."/>
            <person name="Ruan X."/>
            <person name="Zhao L."/>
            <person name="Wei J."/>
            <person name="Que T."/>
            <person name="Du C."/>
            <person name="Cheng J."/>
            <person name="Dai P."/>
            <person name="Han X."/>
            <person name="Huang E."/>
            <person name="Gao Y."/>
            <person name="Liu J."/>
            <person name="Shao H."/>
            <person name="Ye R."/>
            <person name="Li L."/>
            <person name="Wei W."/>
            <person name="Wang X."/>
            <person name="Wang C."/>
            <person name="Yang T."/>
            <person name="Huo Q."/>
            <person name="Li W."/>
            <person name="Guo W."/>
            <person name="Chen H."/>
            <person name="Zhou L."/>
            <person name="Ni X."/>
            <person name="Tian J."/>
            <person name="Zhou Y."/>
            <person name="Sheng Y."/>
            <person name="Liu T."/>
            <person name="Pan Y."/>
            <person name="Xia L."/>
            <person name="Li J."/>
            <person name="Zhao F."/>
            <person name="Cao W."/>
        </authorList>
    </citation>
    <scope>NUCLEOTIDE SEQUENCE</scope>
    <source>
        <strain evidence="1">Hyas-2018</strain>
    </source>
</reference>
<accession>A0ACB7SSJ0</accession>
<name>A0ACB7SSJ0_HYAAI</name>
<dbReference type="Proteomes" id="UP000821845">
    <property type="component" value="Chromosome 2"/>
</dbReference>
<comment type="caution">
    <text evidence="1">The sequence shown here is derived from an EMBL/GenBank/DDBJ whole genome shotgun (WGS) entry which is preliminary data.</text>
</comment>
<evidence type="ECO:0000313" key="2">
    <source>
        <dbReference type="Proteomes" id="UP000821845"/>
    </source>
</evidence>
<organism evidence="1 2">
    <name type="scientific">Hyalomma asiaticum</name>
    <name type="common">Tick</name>
    <dbReference type="NCBI Taxonomy" id="266040"/>
    <lineage>
        <taxon>Eukaryota</taxon>
        <taxon>Metazoa</taxon>
        <taxon>Ecdysozoa</taxon>
        <taxon>Arthropoda</taxon>
        <taxon>Chelicerata</taxon>
        <taxon>Arachnida</taxon>
        <taxon>Acari</taxon>
        <taxon>Parasitiformes</taxon>
        <taxon>Ixodida</taxon>
        <taxon>Ixodoidea</taxon>
        <taxon>Ixodidae</taxon>
        <taxon>Hyalomminae</taxon>
        <taxon>Hyalomma</taxon>
    </lineage>
</organism>
<keyword evidence="2" id="KW-1185">Reference proteome</keyword>
<evidence type="ECO:0000313" key="1">
    <source>
        <dbReference type="EMBL" id="KAH6937813.1"/>
    </source>
</evidence>
<sequence length="175" mass="18329">MQRQGNCGGVNNQSKPVSSRPLSSTIIDEAGTFNVGHARAASVPRSVARSHAEAICRGRSSRGSDVFRAAGKPKPASSCSHPVAGPCAQAHPGRGTSVGPSPRQSLGNNTPKLLLRLKVPCCRNAMNDDRCGSPICRSRSRSEKDGMRENCGHNGTGLAAGSRHTGDARTRFLNS</sequence>